<accession>A0A1M6B894</accession>
<name>A0A1M6B894_9FIRM</name>
<sequence>MSESSISTPRILTTAILKNSAVSTPRILTTAIIKKSSISTPRILCTVVPSTDTSYYFDTAIKANKDINANYDTVTKIQKSINQCYDTNTAVKADIIQYNDTQTRLNTDLVQHYDTNVSVESKDKKSYYYDTYTSVNADVTRFFDTSISIHKDISINYDTRVKTQKSINQHYDTKVKAITAETVTMYYDTNIKVNAEATYYFDISLNSPHDTTIKTDTTPTNPFIPVKQEQKSGVVSISINLQELTLADSFSMDTTENINILDYVSGQILDFPYLYRVGETSQQDRIISLKGMYDCDEILYKSINYNFGNQTHTLQEHAEKIAGALNKRLNYHADNFKHSQKWIGDGQTYESIISSLFGWSSSIPHKAINVFMRAGDNSLNVIQRGQEQTTIDITTTAHTRPIINKSLERTMINYSNSNGAGHDQGHNLYIEPLPFYGTLTMGEAVCTYVSGYLYSEQNEGNTTYYEYTGDGFGQNKYLYKKTTNHADGSTTTTTYDYSKTKSGVMVLGSETEVTKDKDGNETTRKTVHAPLGGGFYGTSVYIDGEYQGSSIGTGSPASVASRYLTNQESITLGGANYPDNDNPLGNGNVLKESVNVPTTDKNVMNSYLNDLKWLNRKIKETVSMDIYNYSHVVDFSERVKFKGNTYYLQSNNITQTTKELKQSITLVRWY</sequence>
<dbReference type="Proteomes" id="UP000191240">
    <property type="component" value="Unassembled WGS sequence"/>
</dbReference>
<dbReference type="EMBL" id="FQYW01000005">
    <property type="protein sequence ID" value="SHI44693.1"/>
    <property type="molecule type" value="Genomic_DNA"/>
</dbReference>
<organism evidence="1 2">
    <name type="scientific">Anaerovibrio lipolyticus DSM 3074</name>
    <dbReference type="NCBI Taxonomy" id="1120997"/>
    <lineage>
        <taxon>Bacteria</taxon>
        <taxon>Bacillati</taxon>
        <taxon>Bacillota</taxon>
        <taxon>Negativicutes</taxon>
        <taxon>Selenomonadales</taxon>
        <taxon>Selenomonadaceae</taxon>
        <taxon>Anaerovibrio</taxon>
    </lineage>
</organism>
<reference evidence="1 2" key="1">
    <citation type="submission" date="2016-11" db="EMBL/GenBank/DDBJ databases">
        <authorList>
            <person name="Jaros S."/>
            <person name="Januszkiewicz K."/>
            <person name="Wedrychowicz H."/>
        </authorList>
    </citation>
    <scope>NUCLEOTIDE SEQUENCE [LARGE SCALE GENOMIC DNA]</scope>
    <source>
        <strain evidence="1 2">DSM 3074</strain>
    </source>
</reference>
<dbReference type="AlphaFoldDB" id="A0A1M6B894"/>
<dbReference type="OrthoDB" id="1660540at2"/>
<evidence type="ECO:0000313" key="2">
    <source>
        <dbReference type="Proteomes" id="UP000191240"/>
    </source>
</evidence>
<proteinExistence type="predicted"/>
<dbReference type="RefSeq" id="WP_080325343.1">
    <property type="nucleotide sequence ID" value="NZ_FQYW01000005.1"/>
</dbReference>
<gene>
    <name evidence="1" type="ORF">SAMN02745671_00653</name>
</gene>
<protein>
    <submittedName>
        <fullName evidence="1">Uncharacterized protein</fullName>
    </submittedName>
</protein>
<evidence type="ECO:0000313" key="1">
    <source>
        <dbReference type="EMBL" id="SHI44693.1"/>
    </source>
</evidence>